<gene>
    <name evidence="9" type="ORF">g.18436</name>
</gene>
<dbReference type="Pfam" id="PF10513">
    <property type="entry name" value="EPL1"/>
    <property type="match status" value="1"/>
</dbReference>
<evidence type="ECO:0000313" key="9">
    <source>
        <dbReference type="EMBL" id="JAS83435.1"/>
    </source>
</evidence>
<dbReference type="GO" id="GO:0006357">
    <property type="term" value="P:regulation of transcription by RNA polymerase II"/>
    <property type="evidence" value="ECO:0007669"/>
    <property type="project" value="InterPro"/>
</dbReference>
<evidence type="ECO:0000256" key="3">
    <source>
        <dbReference type="ARBA" id="ARBA00023015"/>
    </source>
</evidence>
<evidence type="ECO:0000256" key="2">
    <source>
        <dbReference type="ARBA" id="ARBA00008035"/>
    </source>
</evidence>
<dbReference type="EMBL" id="GECU01024271">
    <property type="protein sequence ID" value="JAS83435.1"/>
    <property type="molecule type" value="Transcribed_RNA"/>
</dbReference>
<dbReference type="AlphaFoldDB" id="A0A1B6I921"/>
<dbReference type="GO" id="GO:0035267">
    <property type="term" value="C:NuA4 histone acetyltransferase complex"/>
    <property type="evidence" value="ECO:0007669"/>
    <property type="project" value="InterPro"/>
</dbReference>
<comment type="similarity">
    <text evidence="2 6">Belongs to the enhancer of polycomb family.</text>
</comment>
<sequence>MSKPSFRARPLEASKPMPIFMSEELPDLPEYSAINRAVPQMPSGMKKEEECEHHLQRAIVTGLIIPTPEVIQVGDMAAYNRLYAPNFKVPKQLIHMQPFTMEQDIPDYDMDSEDERWLDVHSKTMDINALKFEEMMDRLEKNSGHSVVTQMEAKVLLKEDDDLIIAVYDYWLNKRLKTQQSLIPCVKTEAHRGGNSNNNPYLAFRRRTEKMQTRKNRKNDESTYEKMVKLKRNLSRAVTLLELVKRRENSKRELLHLTVEIFEKRFQAQDFSGQLLAEVSAMKASRPAFAPLFTNQFNHGTSWSKPVKDEYLPRKEKRQYKKRKHKNITTSLLLNDIAGVISSGDDDSHNVSPTSPTQDEAPFAFRRKRQCVYHAPVNTGLGNWPWCSRDEGGLADQRFRFNLASVATPVSRCVGLARRRVGRGGRVILDRAGPPMDDFWSSLDFTIQDNSKPKPAVNAVDSKLPTEVGEKLALDEKSSLQDPFEDWPHFRPKSPLKPDVEEEEVVDLLGGTSLSLVVEDLNENTSELTPVNLNISELFPTLSWEGEELARRDDTDTLAAVTSDAESSEDNELNTKNNLETELRKWKNLRMEYRGGGSLLDRWARFESPPPEPPVKKPKPLTPEPTFNLDDFTGCSAFRTSNCWSESKLLRTLSDSSEVLPSGVSVEEPLEVANVITNETSNLPPTPPKETKTPPPPQTHRINNLSAQSNGPVSIEVANSRLLSKHIGSNASYRKKNNHLHSHGLNNKLIMRLPENTGDILETTVVSSQVISDKNTNEALMRKATQVPMEVT</sequence>
<feature type="compositionally biased region" description="Pro residues" evidence="7">
    <location>
        <begin position="684"/>
        <end position="698"/>
    </location>
</feature>
<feature type="domain" description="Enhancer of polycomb-like N-terminal" evidence="8">
    <location>
        <begin position="9"/>
        <end position="141"/>
    </location>
</feature>
<proteinExistence type="inferred from homology"/>
<evidence type="ECO:0000256" key="7">
    <source>
        <dbReference type="SAM" id="MobiDB-lite"/>
    </source>
</evidence>
<dbReference type="PANTHER" id="PTHR14898">
    <property type="entry name" value="ENHANCER OF POLYCOMB"/>
    <property type="match status" value="1"/>
</dbReference>
<organism evidence="9">
    <name type="scientific">Homalodisca liturata</name>
    <dbReference type="NCBI Taxonomy" id="320908"/>
    <lineage>
        <taxon>Eukaryota</taxon>
        <taxon>Metazoa</taxon>
        <taxon>Ecdysozoa</taxon>
        <taxon>Arthropoda</taxon>
        <taxon>Hexapoda</taxon>
        <taxon>Insecta</taxon>
        <taxon>Pterygota</taxon>
        <taxon>Neoptera</taxon>
        <taxon>Paraneoptera</taxon>
        <taxon>Hemiptera</taxon>
        <taxon>Auchenorrhyncha</taxon>
        <taxon>Membracoidea</taxon>
        <taxon>Cicadellidae</taxon>
        <taxon>Cicadellinae</taxon>
        <taxon>Proconiini</taxon>
        <taxon>Homalodisca</taxon>
    </lineage>
</organism>
<evidence type="ECO:0000259" key="8">
    <source>
        <dbReference type="Pfam" id="PF10513"/>
    </source>
</evidence>
<accession>A0A1B6I921</accession>
<evidence type="ECO:0000256" key="1">
    <source>
        <dbReference type="ARBA" id="ARBA00004123"/>
    </source>
</evidence>
<comment type="subcellular location">
    <subcellularLocation>
        <location evidence="1 6">Nucleus</location>
    </subcellularLocation>
</comment>
<evidence type="ECO:0000256" key="5">
    <source>
        <dbReference type="ARBA" id="ARBA00023242"/>
    </source>
</evidence>
<keyword evidence="4 6" id="KW-0804">Transcription</keyword>
<name>A0A1B6I921_9HEMI</name>
<feature type="region of interest" description="Disordered" evidence="7">
    <location>
        <begin position="678"/>
        <end position="706"/>
    </location>
</feature>
<evidence type="ECO:0000256" key="4">
    <source>
        <dbReference type="ARBA" id="ARBA00023163"/>
    </source>
</evidence>
<dbReference type="GO" id="GO:0005634">
    <property type="term" value="C:nucleus"/>
    <property type="evidence" value="ECO:0007669"/>
    <property type="project" value="UniProtKB-SubCell"/>
</dbReference>
<keyword evidence="3 6" id="KW-0805">Transcription regulation</keyword>
<keyword evidence="5 6" id="KW-0539">Nucleus</keyword>
<dbReference type="InterPro" id="IPR024943">
    <property type="entry name" value="Enhancer_polycomb"/>
</dbReference>
<reference evidence="9" key="1">
    <citation type="submission" date="2015-11" db="EMBL/GenBank/DDBJ databases">
        <title>De novo transcriptome assembly of four potential Pierce s Disease insect vectors from Arizona vineyards.</title>
        <authorList>
            <person name="Tassone E.E."/>
        </authorList>
    </citation>
    <scope>NUCLEOTIDE SEQUENCE</scope>
</reference>
<protein>
    <recommendedName>
        <fullName evidence="6">Enhancer of polycomb-like protein</fullName>
    </recommendedName>
</protein>
<evidence type="ECO:0000256" key="6">
    <source>
        <dbReference type="RuleBase" id="RU361124"/>
    </source>
</evidence>
<dbReference type="InterPro" id="IPR019542">
    <property type="entry name" value="Enhancer_polycomb-like_N"/>
</dbReference>
<feature type="region of interest" description="Disordered" evidence="7">
    <location>
        <begin position="477"/>
        <end position="496"/>
    </location>
</feature>